<dbReference type="RefSeq" id="XP_012946622.2">
    <property type="nucleotide sequence ID" value="XM_013091168.2"/>
</dbReference>
<organism evidence="2 3">
    <name type="scientific">Aplysia californica</name>
    <name type="common">California sea hare</name>
    <dbReference type="NCBI Taxonomy" id="6500"/>
    <lineage>
        <taxon>Eukaryota</taxon>
        <taxon>Metazoa</taxon>
        <taxon>Spiralia</taxon>
        <taxon>Lophotrochozoa</taxon>
        <taxon>Mollusca</taxon>
        <taxon>Gastropoda</taxon>
        <taxon>Heterobranchia</taxon>
        <taxon>Euthyneura</taxon>
        <taxon>Tectipleura</taxon>
        <taxon>Aplysiida</taxon>
        <taxon>Aplysioidea</taxon>
        <taxon>Aplysiidae</taxon>
        <taxon>Aplysia</taxon>
    </lineage>
</organism>
<sequence>CDVDSGDRFETIVIENYDKKDSVDSRQNQKNHAPWDDFDYLQIVVYDLHGQARGRLVHGSAMEEIMELGQTVYSGICFSSIHGDLAVSEYMIKKYKLGSKYIKPDLSTLVANVTPVCQGNSIGHVICDVLQWDGSLDVSSPRTCAVLQLDKLKKLGLTLKSRIEFKFAIKGLRDKAEKGKENQYGMRTISVHQELFLEFMDNMKNMGVLIKSVQT</sequence>
<reference evidence="3" key="1">
    <citation type="submission" date="2025-08" db="UniProtKB">
        <authorList>
            <consortium name="RefSeq"/>
        </authorList>
    </citation>
    <scope>IDENTIFICATION</scope>
</reference>
<keyword evidence="2" id="KW-1185">Reference proteome</keyword>
<evidence type="ECO:0000313" key="3">
    <source>
        <dbReference type="RefSeq" id="XP_012946622.2"/>
    </source>
</evidence>
<protein>
    <submittedName>
        <fullName evidence="3">Uncharacterized protein LOC106014115</fullName>
    </submittedName>
</protein>
<comment type="similarity">
    <text evidence="1">Belongs to the glutamine synthetase family.</text>
</comment>
<dbReference type="Proteomes" id="UP000694888">
    <property type="component" value="Unplaced"/>
</dbReference>
<proteinExistence type="inferred from homology"/>
<evidence type="ECO:0000256" key="1">
    <source>
        <dbReference type="ARBA" id="ARBA00009897"/>
    </source>
</evidence>
<accession>A0ABM1AFF7</accession>
<evidence type="ECO:0000313" key="2">
    <source>
        <dbReference type="Proteomes" id="UP000694888"/>
    </source>
</evidence>
<dbReference type="PANTHER" id="PTHR43407:SF1">
    <property type="entry name" value="LENGSIN"/>
    <property type="match status" value="1"/>
</dbReference>
<name>A0ABM1AFF7_APLCA</name>
<dbReference type="PANTHER" id="PTHR43407">
    <property type="entry name" value="GLUTAMINE SYNTHETASE"/>
    <property type="match status" value="1"/>
</dbReference>
<gene>
    <name evidence="3" type="primary">LOC106014115</name>
</gene>
<feature type="non-terminal residue" evidence="3">
    <location>
        <position position="1"/>
    </location>
</feature>
<dbReference type="GeneID" id="106014115"/>
<feature type="non-terminal residue" evidence="3">
    <location>
        <position position="215"/>
    </location>
</feature>